<evidence type="ECO:0000256" key="1">
    <source>
        <dbReference type="SAM" id="MobiDB-lite"/>
    </source>
</evidence>
<name>A0A9X9IFS3_XANCI</name>
<organism evidence="2 3">
    <name type="scientific">Xanthomonas citri pv. durantae</name>
    <dbReference type="NCBI Taxonomy" id="487862"/>
    <lineage>
        <taxon>Bacteria</taxon>
        <taxon>Pseudomonadati</taxon>
        <taxon>Pseudomonadota</taxon>
        <taxon>Gammaproteobacteria</taxon>
        <taxon>Lysobacterales</taxon>
        <taxon>Lysobacteraceae</taxon>
        <taxon>Xanthomonas</taxon>
    </lineage>
</organism>
<proteinExistence type="predicted"/>
<feature type="region of interest" description="Disordered" evidence="1">
    <location>
        <begin position="227"/>
        <end position="254"/>
    </location>
</feature>
<evidence type="ECO:0000313" key="3">
    <source>
        <dbReference type="Proteomes" id="UP000190508"/>
    </source>
</evidence>
<dbReference type="EMBL" id="CP066343">
    <property type="protein sequence ID" value="UVG59699.1"/>
    <property type="molecule type" value="Genomic_DNA"/>
</dbReference>
<dbReference type="RefSeq" id="WP_155400521.1">
    <property type="nucleotide sequence ID" value="NZ_CP066343.1"/>
</dbReference>
<reference evidence="2" key="1">
    <citation type="submission" date="2020-12" db="EMBL/GenBank/DDBJ databases">
        <title>Complete genome investigation of Xanthomonas citri pv. durantae LMG696.</title>
        <authorList>
            <person name="Rana R."/>
            <person name="Bansal K."/>
            <person name="Patil P.B."/>
        </authorList>
    </citation>
    <scope>NUCLEOTIDE SEQUENCE</scope>
    <source>
        <strain evidence="2">LMG696</strain>
    </source>
</reference>
<dbReference type="GeneID" id="66913511"/>
<accession>A0A9X9IFS3</accession>
<dbReference type="AlphaFoldDB" id="A0A9X9IFS3"/>
<protein>
    <submittedName>
        <fullName evidence="2">Uncharacterized protein</fullName>
    </submittedName>
</protein>
<evidence type="ECO:0000313" key="2">
    <source>
        <dbReference type="EMBL" id="UVG59699.1"/>
    </source>
</evidence>
<feature type="compositionally biased region" description="Polar residues" evidence="1">
    <location>
        <begin position="233"/>
        <end position="242"/>
    </location>
</feature>
<sequence length="286" mass="31253">MPQGLLLRRAAGVVERGLAVARTRPCLRIRTELRAERGRNTAIAQTAHVALQPVGASCGQRNDAGLIRQHILSGRDASPPLPQIDRDRATRYSVQSGVRSVLRRHAVSIDLHRGQHANVRSDRIAGHRRACIAHACHCQPTAALRRKGRTVMQVGLSTSCGFQQCHSYRSRCWISLRAGGMRGLIAVRTPIAGPLPAHRMPTPAGRNCSNCRVDAAISVINFDHDLPSAADPASTQQQNPFTDNPRKSPDGMHICNDLGNATNTCAHRRRQAAAALKSEAMRRQKR</sequence>
<gene>
    <name evidence="2" type="ORF">Xdur_004395</name>
</gene>
<dbReference type="Proteomes" id="UP000190508">
    <property type="component" value="Chromosome"/>
</dbReference>